<accession>A0A1Z3U5D0</accession>
<organism evidence="2 3">
    <name type="scientific">Brevundimonas vesicularis</name>
    <name type="common">Pseudomonas vesicularis</name>
    <dbReference type="NCBI Taxonomy" id="41276"/>
    <lineage>
        <taxon>Bacteria</taxon>
        <taxon>Pseudomonadati</taxon>
        <taxon>Pseudomonadota</taxon>
        <taxon>Alphaproteobacteria</taxon>
        <taxon>Caulobacterales</taxon>
        <taxon>Caulobacteraceae</taxon>
        <taxon>Brevundimonas</taxon>
    </lineage>
</organism>
<dbReference type="AlphaFoldDB" id="A0A1Z3U5D0"/>
<dbReference type="InterPro" id="IPR053802">
    <property type="entry name" value="DUF6950"/>
</dbReference>
<dbReference type="RefSeq" id="WP_088582290.1">
    <property type="nucleotide sequence ID" value="NZ_CP022048.2"/>
</dbReference>
<evidence type="ECO:0000259" key="1">
    <source>
        <dbReference type="Pfam" id="PF22262"/>
    </source>
</evidence>
<dbReference type="GeneID" id="34015339"/>
<evidence type="ECO:0000313" key="2">
    <source>
        <dbReference type="EMBL" id="ASE38478.1"/>
    </source>
</evidence>
<dbReference type="Proteomes" id="UP000197050">
    <property type="component" value="Chromosome"/>
</dbReference>
<dbReference type="Pfam" id="PF22262">
    <property type="entry name" value="DUF6950"/>
    <property type="match status" value="1"/>
</dbReference>
<reference evidence="3" key="1">
    <citation type="submission" date="2017-06" db="EMBL/GenBank/DDBJ databases">
        <title>FDA dAtabase for Regulatory Grade micrObial Sequences (FDA-ARGOS): Supporting development and validation of Infectious Disease Dx tests.</title>
        <authorList>
            <person name="Minogue T."/>
            <person name="Wolcott M."/>
            <person name="Wasieloski L."/>
            <person name="Aguilar W."/>
            <person name="Moore D."/>
            <person name="Tallon L."/>
            <person name="Sadzewicz L."/>
            <person name="Sengamalay N."/>
            <person name="Ott S."/>
            <person name="Godinez A."/>
            <person name="Nagaraj S."/>
            <person name="Nadendla S."/>
            <person name="Geyer C."/>
            <person name="Sichtig H."/>
        </authorList>
    </citation>
    <scope>NUCLEOTIDE SEQUENCE [LARGE SCALE GENOMIC DNA]</scope>
    <source>
        <strain evidence="3">FDAARGOS_289</strain>
    </source>
</reference>
<evidence type="ECO:0000313" key="3">
    <source>
        <dbReference type="Proteomes" id="UP000197050"/>
    </source>
</evidence>
<name>A0A1Z3U5D0_BREVE</name>
<feature type="domain" description="DUF6950" evidence="1">
    <location>
        <begin position="11"/>
        <end position="137"/>
    </location>
</feature>
<proteinExistence type="predicted"/>
<dbReference type="EMBL" id="CP022048">
    <property type="protein sequence ID" value="ASE38478.1"/>
    <property type="molecule type" value="Genomic_DNA"/>
</dbReference>
<gene>
    <name evidence="2" type="ORF">CEP68_02570</name>
</gene>
<dbReference type="KEGG" id="bvc:CEP68_02570"/>
<sequence>MQELELRVAAASATFDRFNGQPFVLGKTDCARLVAFHLKQIGFKPSLLKGGAYSTPVGARRALMRMGVTSLSEIMDRHFPRWDAPAEARTGDVCCVRGEGDMGDAMQVVLHRNQVLGFMDGVCGELVNQEHRIAWRVI</sequence>
<protein>
    <recommendedName>
        <fullName evidence="1">DUF6950 domain-containing protein</fullName>
    </recommendedName>
</protein>